<dbReference type="InterPro" id="IPR018556">
    <property type="entry name" value="SPIN90/Ldb17_LRD"/>
</dbReference>
<evidence type="ECO:0000313" key="3">
    <source>
        <dbReference type="Proteomes" id="UP000887581"/>
    </source>
</evidence>
<organism evidence="3 4">
    <name type="scientific">Setaria digitata</name>
    <dbReference type="NCBI Taxonomy" id="48799"/>
    <lineage>
        <taxon>Eukaryota</taxon>
        <taxon>Metazoa</taxon>
        <taxon>Ecdysozoa</taxon>
        <taxon>Nematoda</taxon>
        <taxon>Chromadorea</taxon>
        <taxon>Rhabditida</taxon>
        <taxon>Spirurina</taxon>
        <taxon>Spiruromorpha</taxon>
        <taxon>Filarioidea</taxon>
        <taxon>Setariidae</taxon>
        <taxon>Setaria</taxon>
    </lineage>
</organism>
<feature type="domain" description="SPIN90/Ldb17 leucine-rich" evidence="2">
    <location>
        <begin position="254"/>
        <end position="357"/>
    </location>
</feature>
<proteinExistence type="predicted"/>
<dbReference type="AlphaFoldDB" id="A0A915PN03"/>
<dbReference type="Proteomes" id="UP000887581">
    <property type="component" value="Unplaced"/>
</dbReference>
<reference evidence="4" key="1">
    <citation type="submission" date="2022-11" db="UniProtKB">
        <authorList>
            <consortium name="WormBaseParasite"/>
        </authorList>
    </citation>
    <scope>IDENTIFICATION</scope>
</reference>
<dbReference type="GO" id="GO:0071933">
    <property type="term" value="F:Arp2/3 complex binding"/>
    <property type="evidence" value="ECO:0007669"/>
    <property type="project" value="TreeGrafter"/>
</dbReference>
<accession>A0A915PN03</accession>
<evidence type="ECO:0000259" key="2">
    <source>
        <dbReference type="Pfam" id="PF09431"/>
    </source>
</evidence>
<dbReference type="PANTHER" id="PTHR13357:SF1">
    <property type="entry name" value="NCK-INTERACTING PROTEIN WITH SH3 DOMAIN"/>
    <property type="match status" value="1"/>
</dbReference>
<dbReference type="InterPro" id="IPR030125">
    <property type="entry name" value="SPIN90/Ldb17"/>
</dbReference>
<keyword evidence="3" id="KW-1185">Reference proteome</keyword>
<dbReference type="WBParaSite" id="sdigi.contig260.g6810.t1">
    <property type="protein sequence ID" value="sdigi.contig260.g6810.t1"/>
    <property type="gene ID" value="sdigi.contig260.g6810"/>
</dbReference>
<sequence length="426" mass="48869">MYAPVLNSEEKARELIDVVREQTDAPIDTCINTVSIILSSLLRDLPDAYNLHVIKNALEKDDIIDLDNCYDAKVLEQLTANIISHIADKELEYAVERTLQIDSSVVLQLDYSTRNDETMMVTSLQQFAGFLKKADVRVSIKRFRQDDYAFIEQLVSLYQMELRNSVRIELLSTFHSLCLLDRSVITMLLCGKLPVLLVLHNNFRLPLTELDVLSLKLLTALFSTGEQFPTLHYDALNLEFLTKIVSIIEDSLDAFQFLLSFNAHFELNESIVIQALHNNPPLTFGQLLTMQLNQCRADNKDLRAVKLLMDIFCVSEDLVSVLFYDNDLKVLYRILCQDLIDTNQPQKMAMILEIMKNMEVVRRCGFTREIFASVKTFLLTHETKVELRLCAESILERATERYKLEKENEDNGAGPVSTNDIKEKVE</sequence>
<name>A0A915PN03_9BILA</name>
<protein>
    <submittedName>
        <fullName evidence="4">SPIN90/Ldb17 leucine-rich domain-containing protein</fullName>
    </submittedName>
</protein>
<feature type="region of interest" description="Disordered" evidence="1">
    <location>
        <begin position="406"/>
        <end position="426"/>
    </location>
</feature>
<evidence type="ECO:0000256" key="1">
    <source>
        <dbReference type="SAM" id="MobiDB-lite"/>
    </source>
</evidence>
<dbReference type="PANTHER" id="PTHR13357">
    <property type="entry name" value="SH3 ADAPTER PROTEIN SPIN90 NCK INTERACTING PROTEIN WITH SH3 DOMAIN"/>
    <property type="match status" value="1"/>
</dbReference>
<evidence type="ECO:0000313" key="4">
    <source>
        <dbReference type="WBParaSite" id="sdigi.contig260.g6810.t1"/>
    </source>
</evidence>
<dbReference type="Pfam" id="PF09431">
    <property type="entry name" value="SPIN90_LRD"/>
    <property type="match status" value="1"/>
</dbReference>
<dbReference type="GO" id="GO:0006897">
    <property type="term" value="P:endocytosis"/>
    <property type="evidence" value="ECO:0007669"/>
    <property type="project" value="TreeGrafter"/>
</dbReference>